<dbReference type="Pfam" id="PF08627">
    <property type="entry name" value="CRT-like"/>
    <property type="match status" value="1"/>
</dbReference>
<comment type="subcellular location">
    <subcellularLocation>
        <location evidence="1">Membrane</location>
        <topology evidence="1">Multi-pass membrane protein</topology>
    </subcellularLocation>
</comment>
<dbReference type="InterPro" id="IPR037185">
    <property type="entry name" value="EmrE-like"/>
</dbReference>
<dbReference type="AlphaFoldDB" id="A0A835M184"/>
<dbReference type="InterPro" id="IPR013936">
    <property type="entry name" value="CRT-like"/>
</dbReference>
<protein>
    <recommendedName>
        <fullName evidence="10">Protein CLT2, chloroplastic</fullName>
    </recommendedName>
</protein>
<dbReference type="SUPFAM" id="SSF103481">
    <property type="entry name" value="Multidrug resistance efflux transporter EmrE"/>
    <property type="match status" value="1"/>
</dbReference>
<feature type="transmembrane region" description="Helical" evidence="7">
    <location>
        <begin position="336"/>
        <end position="356"/>
    </location>
</feature>
<organism evidence="8 9">
    <name type="scientific">Coptis chinensis</name>
    <dbReference type="NCBI Taxonomy" id="261450"/>
    <lineage>
        <taxon>Eukaryota</taxon>
        <taxon>Viridiplantae</taxon>
        <taxon>Streptophyta</taxon>
        <taxon>Embryophyta</taxon>
        <taxon>Tracheophyta</taxon>
        <taxon>Spermatophyta</taxon>
        <taxon>Magnoliopsida</taxon>
        <taxon>Ranunculales</taxon>
        <taxon>Ranunculaceae</taxon>
        <taxon>Coptidoideae</taxon>
        <taxon>Coptis</taxon>
    </lineage>
</organism>
<dbReference type="GO" id="GO:0016020">
    <property type="term" value="C:membrane"/>
    <property type="evidence" value="ECO:0007669"/>
    <property type="project" value="UniProtKB-SubCell"/>
</dbReference>
<dbReference type="EMBL" id="JADFTS010000004">
    <property type="protein sequence ID" value="KAF9610479.1"/>
    <property type="molecule type" value="Genomic_DNA"/>
</dbReference>
<keyword evidence="6 7" id="KW-0472">Membrane</keyword>
<evidence type="ECO:0000256" key="7">
    <source>
        <dbReference type="SAM" id="Phobius"/>
    </source>
</evidence>
<accession>A0A835M184</accession>
<keyword evidence="5 7" id="KW-1133">Transmembrane helix</keyword>
<proteinExistence type="inferred from homology"/>
<dbReference type="OrthoDB" id="416555at2759"/>
<evidence type="ECO:0000313" key="8">
    <source>
        <dbReference type="EMBL" id="KAF9610479.1"/>
    </source>
</evidence>
<name>A0A835M184_9MAGN</name>
<evidence type="ECO:0000256" key="2">
    <source>
        <dbReference type="ARBA" id="ARBA00006690"/>
    </source>
</evidence>
<dbReference type="PANTHER" id="PTHR31326">
    <property type="entry name" value="PROTEIN CLT2, CHLOROPLASTIC"/>
    <property type="match status" value="1"/>
</dbReference>
<feature type="transmembrane region" description="Helical" evidence="7">
    <location>
        <begin position="278"/>
        <end position="299"/>
    </location>
</feature>
<sequence length="423" mass="45396">MAISTSLSLLLPPSRKHLHINNNSHFPLISIKPPQNFSSKLSLTTPFNKPFTVYSRRNTFHSKRVECLSSSEESGGGASSESIKGPVIVGSAITVVFAVMNRVLYKLALVPMKEYPFFLAQFTTFGYVGIYFSILFARYCAGLVTKEMLSLPKSSFVLIGILEALGLAAGMSAGAMLPGPAIPILSQTFLVWQLLLSTVILGRKYTFNQIVGCLLVAVGVVVAVTSGSDEGQLLSNIDIIWPGLMIASSAFQAGASIIKEFVFIDAAKRLKGKPLDIFVVNSFGSGFQALFVLLFMPFLSNMKGIPFAELPSYLRSGAACFLNIGGNVTGCEGAPLLPLLFIFSNMAFNIALLNLVKISSAVIASLAATLAVPIAIYVLALPLPYLPEGSSLSPFFLFGSVILVLGLILYNLPQFSRQDPDNI</sequence>
<keyword evidence="9" id="KW-1185">Reference proteome</keyword>
<dbReference type="PANTHER" id="PTHR31326:SF1">
    <property type="entry name" value="PROTEIN CLT2, CHLOROPLASTIC"/>
    <property type="match status" value="1"/>
</dbReference>
<feature type="transmembrane region" description="Helical" evidence="7">
    <location>
        <begin position="125"/>
        <end position="144"/>
    </location>
</feature>
<keyword evidence="4 7" id="KW-0812">Transmembrane</keyword>
<feature type="transmembrane region" description="Helical" evidence="7">
    <location>
        <begin position="156"/>
        <end position="175"/>
    </location>
</feature>
<comment type="caution">
    <text evidence="8">The sequence shown here is derived from an EMBL/GenBank/DDBJ whole genome shotgun (WGS) entry which is preliminary data.</text>
</comment>
<feature type="transmembrane region" description="Helical" evidence="7">
    <location>
        <begin position="363"/>
        <end position="386"/>
    </location>
</feature>
<feature type="transmembrane region" description="Helical" evidence="7">
    <location>
        <begin position="209"/>
        <end position="227"/>
    </location>
</feature>
<evidence type="ECO:0000313" key="9">
    <source>
        <dbReference type="Proteomes" id="UP000631114"/>
    </source>
</evidence>
<evidence type="ECO:0000256" key="4">
    <source>
        <dbReference type="ARBA" id="ARBA00022692"/>
    </source>
</evidence>
<dbReference type="Proteomes" id="UP000631114">
    <property type="component" value="Unassembled WGS sequence"/>
</dbReference>
<evidence type="ECO:0000256" key="5">
    <source>
        <dbReference type="ARBA" id="ARBA00022989"/>
    </source>
</evidence>
<feature type="transmembrane region" description="Helical" evidence="7">
    <location>
        <begin position="239"/>
        <end position="258"/>
    </location>
</feature>
<feature type="transmembrane region" description="Helical" evidence="7">
    <location>
        <begin position="87"/>
        <end position="105"/>
    </location>
</feature>
<gene>
    <name evidence="8" type="ORF">IFM89_022443</name>
</gene>
<feature type="transmembrane region" description="Helical" evidence="7">
    <location>
        <begin position="392"/>
        <end position="412"/>
    </location>
</feature>
<evidence type="ECO:0000256" key="3">
    <source>
        <dbReference type="ARBA" id="ARBA00022448"/>
    </source>
</evidence>
<comment type="similarity">
    <text evidence="2">Belongs to the CRT-like transporter family.</text>
</comment>
<evidence type="ECO:0000256" key="6">
    <source>
        <dbReference type="ARBA" id="ARBA00023136"/>
    </source>
</evidence>
<feature type="transmembrane region" description="Helical" evidence="7">
    <location>
        <begin position="181"/>
        <end position="202"/>
    </location>
</feature>
<evidence type="ECO:0008006" key="10">
    <source>
        <dbReference type="Google" id="ProtNLM"/>
    </source>
</evidence>
<evidence type="ECO:0000256" key="1">
    <source>
        <dbReference type="ARBA" id="ARBA00004141"/>
    </source>
</evidence>
<keyword evidence="3" id="KW-0813">Transport</keyword>
<reference evidence="8 9" key="1">
    <citation type="submission" date="2020-10" db="EMBL/GenBank/DDBJ databases">
        <title>The Coptis chinensis genome and diversification of protoberbering-type alkaloids.</title>
        <authorList>
            <person name="Wang B."/>
            <person name="Shu S."/>
            <person name="Song C."/>
            <person name="Liu Y."/>
        </authorList>
    </citation>
    <scope>NUCLEOTIDE SEQUENCE [LARGE SCALE GENOMIC DNA]</scope>
    <source>
        <strain evidence="8">HL-2020</strain>
        <tissue evidence="8">Leaf</tissue>
    </source>
</reference>